<feature type="region of interest" description="Disordered" evidence="1">
    <location>
        <begin position="14"/>
        <end position="38"/>
    </location>
</feature>
<sequence>MEVRAQNAALLSIAAAEPKQQKPHGKRRLLGEGKMNSRKGQFRWRRPFSAGTKGKMGGRDPARTAKLSLKAGIAAFEIAFFYRMASKFQPLLENSLPAFGRRVF</sequence>
<evidence type="ECO:0000313" key="2">
    <source>
        <dbReference type="EMBL" id="REJ23856.1"/>
    </source>
</evidence>
<gene>
    <name evidence="2" type="ORF">C6P37_16515</name>
</gene>
<organism evidence="2 3">
    <name type="scientific">Caldibacillus debilis</name>
    <dbReference type="NCBI Taxonomy" id="301148"/>
    <lineage>
        <taxon>Bacteria</taxon>
        <taxon>Bacillati</taxon>
        <taxon>Bacillota</taxon>
        <taxon>Bacilli</taxon>
        <taxon>Bacillales</taxon>
        <taxon>Bacillaceae</taxon>
        <taxon>Caldibacillus</taxon>
    </lineage>
</organism>
<dbReference type="EMBL" id="QEWE01000043">
    <property type="protein sequence ID" value="REJ23856.1"/>
    <property type="molecule type" value="Genomic_DNA"/>
</dbReference>
<comment type="caution">
    <text evidence="2">The sequence shown here is derived from an EMBL/GenBank/DDBJ whole genome shotgun (WGS) entry which is preliminary data.</text>
</comment>
<proteinExistence type="predicted"/>
<protein>
    <submittedName>
        <fullName evidence="2">Uncharacterized protein</fullName>
    </submittedName>
</protein>
<dbReference type="Proteomes" id="UP000257014">
    <property type="component" value="Unassembled WGS sequence"/>
</dbReference>
<reference evidence="2 3" key="1">
    <citation type="submission" date="2018-03" db="EMBL/GenBank/DDBJ databases">
        <authorList>
            <person name="Keele B.F."/>
        </authorList>
    </citation>
    <scope>NUCLEOTIDE SEQUENCE [LARGE SCALE GENOMIC DNA]</scope>
    <source>
        <strain evidence="2">ZCTH4_d</strain>
    </source>
</reference>
<evidence type="ECO:0000256" key="1">
    <source>
        <dbReference type="SAM" id="MobiDB-lite"/>
    </source>
</evidence>
<name>A0A3E0JUU8_9BACI</name>
<evidence type="ECO:0000313" key="3">
    <source>
        <dbReference type="Proteomes" id="UP000257014"/>
    </source>
</evidence>
<accession>A0A3E0JUU8</accession>
<dbReference type="AlphaFoldDB" id="A0A3E0JUU8"/>